<feature type="compositionally biased region" description="Low complexity" evidence="4">
    <location>
        <begin position="675"/>
        <end position="704"/>
    </location>
</feature>
<dbReference type="FunFam" id="3.40.50.1820:FF:000252">
    <property type="entry name" value="Related to calmodulin-dependent protein kinase"/>
    <property type="match status" value="1"/>
</dbReference>
<dbReference type="InterPro" id="IPR029058">
    <property type="entry name" value="AB_hydrolase_fold"/>
</dbReference>
<feature type="compositionally biased region" description="Basic and acidic residues" evidence="4">
    <location>
        <begin position="525"/>
        <end position="545"/>
    </location>
</feature>
<dbReference type="AlphaFoldDB" id="A0AAV5GBL6"/>
<comment type="similarity">
    <text evidence="1">Belongs to the 'GDXG' lipolytic enzyme family.</text>
</comment>
<dbReference type="InterPro" id="IPR050300">
    <property type="entry name" value="GDXG_lipolytic_enzyme"/>
</dbReference>
<name>A0AAV5GBL6_9BASI</name>
<feature type="compositionally biased region" description="Polar residues" evidence="4">
    <location>
        <begin position="714"/>
        <end position="724"/>
    </location>
</feature>
<evidence type="ECO:0000313" key="6">
    <source>
        <dbReference type="EMBL" id="GJN87239.1"/>
    </source>
</evidence>
<keyword evidence="2" id="KW-0378">Hydrolase</keyword>
<dbReference type="InterPro" id="IPR013094">
    <property type="entry name" value="AB_hydrolase_3"/>
</dbReference>
<gene>
    <name evidence="6" type="ORF">Rhopal_000184-T1</name>
</gene>
<feature type="compositionally biased region" description="Polar residues" evidence="4">
    <location>
        <begin position="635"/>
        <end position="655"/>
    </location>
</feature>
<sequence length="781" mass="83623">MALWPFSWGQSTSAAPTTASRSPASPPTTAQNGAATAGGTTRHVAGPGGATDKDAPEGAEAQTALASWAALLEPFTSGGGALPEKARTDPRVRQRLAQPTVQLWQYLPFFARQGTSLTRAFFQHHLYGPPKPSWGVELTLFTTFLREVSSYSHLSSLARLRSVLELGSLLPTPKDGIVTPISFKVKKRNLRGILASYDAEEDGTREISGEWVTNKRLWRRMTREWTLSSDGDGGGRAGGIGSSGGRPTGASKDGLVCLYLHGGAYYMFSAETHRYLTISVSRYCEARVFAINYRLAPETRFPGQLHDAVSAYMRLTVDLKIPPENIIFAGDSAGGGLTLATLMYLRDEGYPLPAGAIVMSPWVDLTMSCESWTTNRPYDYLPSPGGEDDHLHPVKCLLGDTIDEYLTHPYVSPLFGKFEGLPPLLVQAGDAEVLRDEITLLAHKAALAGVKVEHEIFEDCVHVFQAFLFLEASRKAFQSQRAFVKHTLPRLRRKAAASATSSRAATPSAGTRPQATTTADFDFAEVDREVAADAHEVDESGKAEKASLPPTPQTGRGGAALPDEDEEDDLVLSDGEQLTDSSATPPWPSPSLGAPAEWGTPREQAEQSPVQLAPTPSGLPLSVASPTLPSPATIPSPTSVVSEEGTASVSSQASSRPRLRAYKSARDLSMSTLRATHSISSPTSATAALPSQSALSANGAAASSDHARKRRSATLVTTPLTSRSIGERPRALHARSSSHPDVQDLLRSYMEDQGPLRAKTRVYGAQPGADDAVEDELMSVE</sequence>
<feature type="domain" description="Alpha/beta hydrolase fold-3" evidence="5">
    <location>
        <begin position="258"/>
        <end position="465"/>
    </location>
</feature>
<feature type="compositionally biased region" description="Acidic residues" evidence="4">
    <location>
        <begin position="771"/>
        <end position="781"/>
    </location>
</feature>
<feature type="compositionally biased region" description="Gly residues" evidence="4">
    <location>
        <begin position="231"/>
        <end position="247"/>
    </location>
</feature>
<feature type="active site" evidence="3">
    <location>
        <position position="332"/>
    </location>
</feature>
<dbReference type="Gene3D" id="3.40.50.1820">
    <property type="entry name" value="alpha/beta hydrolase"/>
    <property type="match status" value="1"/>
</dbReference>
<dbReference type="SUPFAM" id="SSF53474">
    <property type="entry name" value="alpha/beta-Hydrolases"/>
    <property type="match status" value="1"/>
</dbReference>
<dbReference type="PROSITE" id="PS01174">
    <property type="entry name" value="LIPASE_GDXG_SER"/>
    <property type="match status" value="1"/>
</dbReference>
<feature type="region of interest" description="Disordered" evidence="4">
    <location>
        <begin position="1"/>
        <end position="60"/>
    </location>
</feature>
<keyword evidence="7" id="KW-1185">Reference proteome</keyword>
<dbReference type="PANTHER" id="PTHR48081">
    <property type="entry name" value="AB HYDROLASE SUPERFAMILY PROTEIN C4A8.06C"/>
    <property type="match status" value="1"/>
</dbReference>
<reference evidence="6 7" key="1">
    <citation type="submission" date="2021-12" db="EMBL/GenBank/DDBJ databases">
        <title>High titer production of polyol ester of fatty acids by Rhodotorula paludigena BS15 towards product separation-free biomass refinery.</title>
        <authorList>
            <person name="Mano J."/>
            <person name="Ono H."/>
            <person name="Tanaka T."/>
            <person name="Naito K."/>
            <person name="Sushida H."/>
            <person name="Ike M."/>
            <person name="Tokuyasu K."/>
            <person name="Kitaoka M."/>
        </authorList>
    </citation>
    <scope>NUCLEOTIDE SEQUENCE [LARGE SCALE GENOMIC DNA]</scope>
    <source>
        <strain evidence="6 7">BS15</strain>
    </source>
</reference>
<evidence type="ECO:0000259" key="5">
    <source>
        <dbReference type="Pfam" id="PF07859"/>
    </source>
</evidence>
<feature type="compositionally biased region" description="Low complexity" evidence="4">
    <location>
        <begin position="496"/>
        <end position="512"/>
    </location>
</feature>
<evidence type="ECO:0000256" key="4">
    <source>
        <dbReference type="SAM" id="MobiDB-lite"/>
    </source>
</evidence>
<feature type="region of interest" description="Disordered" evidence="4">
    <location>
        <begin position="761"/>
        <end position="781"/>
    </location>
</feature>
<accession>A0AAV5GBL6</accession>
<proteinExistence type="inferred from homology"/>
<organism evidence="6 7">
    <name type="scientific">Rhodotorula paludigena</name>
    <dbReference type="NCBI Taxonomy" id="86838"/>
    <lineage>
        <taxon>Eukaryota</taxon>
        <taxon>Fungi</taxon>
        <taxon>Dikarya</taxon>
        <taxon>Basidiomycota</taxon>
        <taxon>Pucciniomycotina</taxon>
        <taxon>Microbotryomycetes</taxon>
        <taxon>Sporidiobolales</taxon>
        <taxon>Sporidiobolaceae</taxon>
        <taxon>Rhodotorula</taxon>
    </lineage>
</organism>
<protein>
    <recommendedName>
        <fullName evidence="5">Alpha/beta hydrolase fold-3 domain-containing protein</fullName>
    </recommendedName>
</protein>
<dbReference type="InterPro" id="IPR033140">
    <property type="entry name" value="Lipase_GDXG_put_SER_AS"/>
</dbReference>
<dbReference type="GO" id="GO:0016787">
    <property type="term" value="F:hydrolase activity"/>
    <property type="evidence" value="ECO:0007669"/>
    <property type="project" value="UniProtKB-KW"/>
</dbReference>
<dbReference type="Pfam" id="PF07859">
    <property type="entry name" value="Abhydrolase_3"/>
    <property type="match status" value="1"/>
</dbReference>
<feature type="region of interest" description="Disordered" evidence="4">
    <location>
        <begin position="495"/>
        <end position="744"/>
    </location>
</feature>
<evidence type="ECO:0000256" key="2">
    <source>
        <dbReference type="ARBA" id="ARBA00022801"/>
    </source>
</evidence>
<feature type="region of interest" description="Disordered" evidence="4">
    <location>
        <begin position="228"/>
        <end position="247"/>
    </location>
</feature>
<dbReference type="PANTHER" id="PTHR48081:SF26">
    <property type="entry name" value="ALPHA_BETA HYDROLASE FOLD-3 DOMAIN-CONTAINING PROTEIN"/>
    <property type="match status" value="1"/>
</dbReference>
<evidence type="ECO:0000256" key="3">
    <source>
        <dbReference type="PROSITE-ProRule" id="PRU10038"/>
    </source>
</evidence>
<feature type="compositionally biased region" description="Low complexity" evidence="4">
    <location>
        <begin position="11"/>
        <end position="45"/>
    </location>
</feature>
<evidence type="ECO:0000256" key="1">
    <source>
        <dbReference type="ARBA" id="ARBA00010515"/>
    </source>
</evidence>
<evidence type="ECO:0000313" key="7">
    <source>
        <dbReference type="Proteomes" id="UP001342314"/>
    </source>
</evidence>
<dbReference type="Proteomes" id="UP001342314">
    <property type="component" value="Unassembled WGS sequence"/>
</dbReference>
<feature type="compositionally biased region" description="Acidic residues" evidence="4">
    <location>
        <begin position="562"/>
        <end position="571"/>
    </location>
</feature>
<dbReference type="EMBL" id="BQKY01000001">
    <property type="protein sequence ID" value="GJN87239.1"/>
    <property type="molecule type" value="Genomic_DNA"/>
</dbReference>
<comment type="caution">
    <text evidence="6">The sequence shown here is derived from an EMBL/GenBank/DDBJ whole genome shotgun (WGS) entry which is preliminary data.</text>
</comment>